<feature type="active site" evidence="6">
    <location>
        <position position="124"/>
    </location>
</feature>
<dbReference type="SUPFAM" id="SSF52096">
    <property type="entry name" value="ClpP/crotonase"/>
    <property type="match status" value="1"/>
</dbReference>
<evidence type="ECO:0000313" key="9">
    <source>
        <dbReference type="Proteomes" id="UP000295188"/>
    </source>
</evidence>
<evidence type="ECO:0000256" key="4">
    <source>
        <dbReference type="ARBA" id="ARBA00022825"/>
    </source>
</evidence>
<keyword evidence="2 6" id="KW-0645">Protease</keyword>
<evidence type="ECO:0000256" key="2">
    <source>
        <dbReference type="ARBA" id="ARBA00022670"/>
    </source>
</evidence>
<dbReference type="AlphaFoldDB" id="A0A4R3K5P5"/>
<comment type="subunit">
    <text evidence="6">Fourteen ClpP subunits assemble into 2 heptameric rings which stack back to back to give a disk-like structure with a central cavity, resembling the structure of eukaryotic proteasomes.</text>
</comment>
<dbReference type="NCBIfam" id="NF001368">
    <property type="entry name" value="PRK00277.1"/>
    <property type="match status" value="1"/>
</dbReference>
<comment type="function">
    <text evidence="6">Cleaves peptides in various proteins in a process that requires ATP hydrolysis. Has a chymotrypsin-like activity. Plays a major role in the degradation of misfolded proteins.</text>
</comment>
<dbReference type="InterPro" id="IPR023562">
    <property type="entry name" value="ClpP/TepA"/>
</dbReference>
<dbReference type="PANTHER" id="PTHR10381:SF11">
    <property type="entry name" value="ATP-DEPENDENT CLP PROTEASE PROTEOLYTIC SUBUNIT, MITOCHONDRIAL"/>
    <property type="match status" value="1"/>
</dbReference>
<comment type="caution">
    <text evidence="8">The sequence shown here is derived from an EMBL/GenBank/DDBJ whole genome shotgun (WGS) entry which is preliminary data.</text>
</comment>
<dbReference type="InterPro" id="IPR029045">
    <property type="entry name" value="ClpP/crotonase-like_dom_sf"/>
</dbReference>
<accession>A0A4R3K5P5</accession>
<evidence type="ECO:0000256" key="6">
    <source>
        <dbReference type="HAMAP-Rule" id="MF_00444"/>
    </source>
</evidence>
<reference evidence="8 9" key="1">
    <citation type="submission" date="2019-03" db="EMBL/GenBank/DDBJ databases">
        <title>Genomic Encyclopedia of Type Strains, Phase IV (KMG-IV): sequencing the most valuable type-strain genomes for metagenomic binning, comparative biology and taxonomic classification.</title>
        <authorList>
            <person name="Goeker M."/>
        </authorList>
    </citation>
    <scope>NUCLEOTIDE SEQUENCE [LARGE SCALE GENOMIC DNA]</scope>
    <source>
        <strain evidence="8 9">DSM 20467</strain>
    </source>
</reference>
<dbReference type="InterPro" id="IPR001907">
    <property type="entry name" value="ClpP"/>
</dbReference>
<dbReference type="GO" id="GO:0005737">
    <property type="term" value="C:cytoplasm"/>
    <property type="evidence" value="ECO:0007669"/>
    <property type="project" value="UniProtKB-SubCell"/>
</dbReference>
<dbReference type="RefSeq" id="WP_132550140.1">
    <property type="nucleotide sequence ID" value="NZ_SMAA01000011.1"/>
</dbReference>
<sequence length="197" mass="22029">MNNYIPLVVEQTSHGERSYDIFSRLLNDRIIMLNGILKNESASLLIAQMLFLESADCDKDIFFYINSPGGSLVDSFAVMDTMNYIKCDISTISIGQSGSAASLLLAAGAKGKRFALQNSEILIHQPSISGGLQGQATDIKIHSDWLEKTKEKLNEIYCRLTGQLLSKIKEDMERDCYMTAEQAKEYGIIDEVLLYRN</sequence>
<gene>
    <name evidence="6" type="primary">clpP</name>
    <name evidence="8" type="ORF">EDC37_11115</name>
</gene>
<dbReference type="PRINTS" id="PR00127">
    <property type="entry name" value="CLPPROTEASEP"/>
</dbReference>
<comment type="subcellular location">
    <subcellularLocation>
        <location evidence="6">Cytoplasm</location>
    </subcellularLocation>
</comment>
<dbReference type="PANTHER" id="PTHR10381">
    <property type="entry name" value="ATP-DEPENDENT CLP PROTEASE PROTEOLYTIC SUBUNIT"/>
    <property type="match status" value="1"/>
</dbReference>
<comment type="similarity">
    <text evidence="1 6 7">Belongs to the peptidase S14 family.</text>
</comment>
<keyword evidence="4 6" id="KW-0720">Serine protease</keyword>
<proteinExistence type="inferred from homology"/>
<comment type="catalytic activity">
    <reaction evidence="5 6">
        <text>Hydrolysis of proteins to small peptides in the presence of ATP and magnesium. alpha-casein is the usual test substrate. In the absence of ATP, only oligopeptides shorter than five residues are hydrolyzed (such as succinyl-Leu-Tyr-|-NHMec, and Leu-Tyr-Leu-|-Tyr-Trp, in which cleavage of the -Tyr-|-Leu- and -Tyr-|-Trp bonds also occurs).</text>
        <dbReference type="EC" id="3.4.21.92"/>
    </reaction>
</comment>
<dbReference type="OrthoDB" id="9802800at2"/>
<evidence type="ECO:0000256" key="5">
    <source>
        <dbReference type="ARBA" id="ARBA00034021"/>
    </source>
</evidence>
<evidence type="ECO:0000256" key="1">
    <source>
        <dbReference type="ARBA" id="ARBA00007039"/>
    </source>
</evidence>
<dbReference type="Pfam" id="PF00574">
    <property type="entry name" value="CLP_protease"/>
    <property type="match status" value="1"/>
</dbReference>
<protein>
    <recommendedName>
        <fullName evidence="6 7">ATP-dependent Clp protease proteolytic subunit</fullName>
        <ecNumber evidence="6">3.4.21.92</ecNumber>
    </recommendedName>
    <alternativeName>
        <fullName evidence="6">Endopeptidase Clp</fullName>
    </alternativeName>
</protein>
<dbReference type="GO" id="GO:0051117">
    <property type="term" value="F:ATPase binding"/>
    <property type="evidence" value="ECO:0007669"/>
    <property type="project" value="TreeGrafter"/>
</dbReference>
<dbReference type="GO" id="GO:0006515">
    <property type="term" value="P:protein quality control for misfolded or incompletely synthesized proteins"/>
    <property type="evidence" value="ECO:0007669"/>
    <property type="project" value="TreeGrafter"/>
</dbReference>
<keyword evidence="3 6" id="KW-0378">Hydrolase</keyword>
<organism evidence="8 9">
    <name type="scientific">Pectinatus cerevisiiphilus</name>
    <dbReference type="NCBI Taxonomy" id="86956"/>
    <lineage>
        <taxon>Bacteria</taxon>
        <taxon>Bacillati</taxon>
        <taxon>Bacillota</taxon>
        <taxon>Negativicutes</taxon>
        <taxon>Selenomonadales</taxon>
        <taxon>Selenomonadaceae</taxon>
        <taxon>Pectinatus</taxon>
    </lineage>
</organism>
<dbReference type="FunFam" id="3.90.226.10:FF:000001">
    <property type="entry name" value="ATP-dependent Clp protease proteolytic subunit"/>
    <property type="match status" value="1"/>
</dbReference>
<dbReference type="GO" id="GO:0004252">
    <property type="term" value="F:serine-type endopeptidase activity"/>
    <property type="evidence" value="ECO:0007669"/>
    <property type="project" value="UniProtKB-UniRule"/>
</dbReference>
<dbReference type="HAMAP" id="MF_00444">
    <property type="entry name" value="ClpP"/>
    <property type="match status" value="1"/>
</dbReference>
<dbReference type="EMBL" id="SMAA01000011">
    <property type="protein sequence ID" value="TCS78158.1"/>
    <property type="molecule type" value="Genomic_DNA"/>
</dbReference>
<dbReference type="Proteomes" id="UP000295188">
    <property type="component" value="Unassembled WGS sequence"/>
</dbReference>
<dbReference type="CDD" id="cd07017">
    <property type="entry name" value="S14_ClpP_2"/>
    <property type="match status" value="1"/>
</dbReference>
<dbReference type="Gene3D" id="3.90.226.10">
    <property type="entry name" value="2-enoyl-CoA Hydratase, Chain A, domain 1"/>
    <property type="match status" value="1"/>
</dbReference>
<dbReference type="EC" id="3.4.21.92" evidence="6"/>
<evidence type="ECO:0000256" key="7">
    <source>
        <dbReference type="RuleBase" id="RU003567"/>
    </source>
</evidence>
<feature type="active site" description="Nucleophile" evidence="6">
    <location>
        <position position="99"/>
    </location>
</feature>
<evidence type="ECO:0000313" key="8">
    <source>
        <dbReference type="EMBL" id="TCS78158.1"/>
    </source>
</evidence>
<name>A0A4R3K5P5_9FIRM</name>
<evidence type="ECO:0000256" key="3">
    <source>
        <dbReference type="ARBA" id="ARBA00022801"/>
    </source>
</evidence>
<dbReference type="GO" id="GO:0004176">
    <property type="term" value="F:ATP-dependent peptidase activity"/>
    <property type="evidence" value="ECO:0007669"/>
    <property type="project" value="InterPro"/>
</dbReference>
<keyword evidence="6" id="KW-0963">Cytoplasm</keyword>
<dbReference type="GO" id="GO:0009368">
    <property type="term" value="C:endopeptidase Clp complex"/>
    <property type="evidence" value="ECO:0007669"/>
    <property type="project" value="TreeGrafter"/>
</dbReference>
<keyword evidence="9" id="KW-1185">Reference proteome</keyword>